<keyword evidence="1" id="KW-1133">Transmembrane helix</keyword>
<comment type="caution">
    <text evidence="2">The sequence shown here is derived from an EMBL/GenBank/DDBJ whole genome shotgun (WGS) entry which is preliminary data.</text>
</comment>
<protein>
    <submittedName>
        <fullName evidence="2">Membrane protein</fullName>
    </submittedName>
</protein>
<sequence>MRGPVTANGNDFEQFHADLRQVEHRVNRRIDPGMRAVRIAVAVLVVLLTSVLPWVGDTPGWQVLFGDVRVGVLPVLFAAFLLGVGVLGSGLALALRNWALAWVCAVGGCAAAVLGMLSIWTQQTGRSNKVPGPGPGFGLVLAELAAIALAIMWVKVASSRR</sequence>
<keyword evidence="1" id="KW-0472">Membrane</keyword>
<evidence type="ECO:0000313" key="2">
    <source>
        <dbReference type="EMBL" id="GAA4007035.1"/>
    </source>
</evidence>
<gene>
    <name evidence="2" type="ORF">GCM10022247_31150</name>
</gene>
<dbReference type="Proteomes" id="UP001501747">
    <property type="component" value="Unassembled WGS sequence"/>
</dbReference>
<proteinExistence type="predicted"/>
<feature type="transmembrane region" description="Helical" evidence="1">
    <location>
        <begin position="132"/>
        <end position="154"/>
    </location>
</feature>
<feature type="transmembrane region" description="Helical" evidence="1">
    <location>
        <begin position="75"/>
        <end position="93"/>
    </location>
</feature>
<evidence type="ECO:0000256" key="1">
    <source>
        <dbReference type="SAM" id="Phobius"/>
    </source>
</evidence>
<keyword evidence="1" id="KW-0812">Transmembrane</keyword>
<feature type="transmembrane region" description="Helical" evidence="1">
    <location>
        <begin position="36"/>
        <end position="55"/>
    </location>
</feature>
<keyword evidence="3" id="KW-1185">Reference proteome</keyword>
<dbReference type="EMBL" id="BAABAL010000009">
    <property type="protein sequence ID" value="GAA4007035.1"/>
    <property type="molecule type" value="Genomic_DNA"/>
</dbReference>
<name>A0ABP7S5P8_9PSEU</name>
<feature type="transmembrane region" description="Helical" evidence="1">
    <location>
        <begin position="100"/>
        <end position="120"/>
    </location>
</feature>
<accession>A0ABP7S5P8</accession>
<organism evidence="2 3">
    <name type="scientific">Allokutzneria multivorans</name>
    <dbReference type="NCBI Taxonomy" id="1142134"/>
    <lineage>
        <taxon>Bacteria</taxon>
        <taxon>Bacillati</taxon>
        <taxon>Actinomycetota</taxon>
        <taxon>Actinomycetes</taxon>
        <taxon>Pseudonocardiales</taxon>
        <taxon>Pseudonocardiaceae</taxon>
        <taxon>Allokutzneria</taxon>
    </lineage>
</organism>
<reference evidence="3" key="1">
    <citation type="journal article" date="2019" name="Int. J. Syst. Evol. Microbiol.">
        <title>The Global Catalogue of Microorganisms (GCM) 10K type strain sequencing project: providing services to taxonomists for standard genome sequencing and annotation.</title>
        <authorList>
            <consortium name="The Broad Institute Genomics Platform"/>
            <consortium name="The Broad Institute Genome Sequencing Center for Infectious Disease"/>
            <person name="Wu L."/>
            <person name="Ma J."/>
        </authorList>
    </citation>
    <scope>NUCLEOTIDE SEQUENCE [LARGE SCALE GENOMIC DNA]</scope>
    <source>
        <strain evidence="3">JCM 17342</strain>
    </source>
</reference>
<evidence type="ECO:0000313" key="3">
    <source>
        <dbReference type="Proteomes" id="UP001501747"/>
    </source>
</evidence>